<proteinExistence type="inferred from homology"/>
<feature type="transmembrane region" description="Helical" evidence="6">
    <location>
        <begin position="42"/>
        <end position="63"/>
    </location>
</feature>
<comment type="similarity">
    <text evidence="5">Belongs to the major facilitator superfamily. Phosphate:H(+) symporter (TC 2.A.1.9) family.</text>
</comment>
<feature type="domain" description="Nodulin-like" evidence="7">
    <location>
        <begin position="1"/>
        <end position="89"/>
    </location>
</feature>
<accession>A0AAD5GA94</accession>
<feature type="transmembrane region" description="Helical" evidence="6">
    <location>
        <begin position="12"/>
        <end position="30"/>
    </location>
</feature>
<dbReference type="AlphaFoldDB" id="A0AAD5GA94"/>
<comment type="caution">
    <text evidence="9">The sequence shown here is derived from an EMBL/GenBank/DDBJ whole genome shotgun (WGS) entry which is preliminary data.</text>
</comment>
<keyword evidence="4 6" id="KW-0472">Membrane</keyword>
<evidence type="ECO:0000256" key="1">
    <source>
        <dbReference type="ARBA" id="ARBA00004141"/>
    </source>
</evidence>
<feature type="transmembrane region" description="Helical" evidence="6">
    <location>
        <begin position="273"/>
        <end position="292"/>
    </location>
</feature>
<reference evidence="9" key="1">
    <citation type="submission" date="2022-06" db="EMBL/GenBank/DDBJ databases">
        <title>Uncovering the hologenomic basis of an extraordinary plant invasion.</title>
        <authorList>
            <person name="Bieker V.C."/>
            <person name="Martin M.D."/>
            <person name="Gilbert T."/>
            <person name="Hodgins K."/>
            <person name="Battlay P."/>
            <person name="Petersen B."/>
            <person name="Wilson J."/>
        </authorList>
    </citation>
    <scope>NUCLEOTIDE SEQUENCE</scope>
    <source>
        <strain evidence="9">AA19_3_7</strain>
        <tissue evidence="9">Leaf</tissue>
    </source>
</reference>
<comment type="subcellular location">
    <subcellularLocation>
        <location evidence="1">Membrane</location>
        <topology evidence="1">Multi-pass membrane protein</topology>
    </subcellularLocation>
</comment>
<dbReference type="PANTHER" id="PTHR21576">
    <property type="entry name" value="UNCHARACTERIZED NODULIN-LIKE PROTEIN"/>
    <property type="match status" value="1"/>
</dbReference>
<feature type="transmembrane region" description="Helical" evidence="6">
    <location>
        <begin position="142"/>
        <end position="160"/>
    </location>
</feature>
<evidence type="ECO:0000259" key="7">
    <source>
        <dbReference type="Pfam" id="PF06813"/>
    </source>
</evidence>
<dbReference type="InterPro" id="IPR010658">
    <property type="entry name" value="Nodulin-like"/>
</dbReference>
<evidence type="ECO:0008006" key="11">
    <source>
        <dbReference type="Google" id="ProtNLM"/>
    </source>
</evidence>
<sequence length="348" mass="37833">AINPSSNAHYLLLNALVPVFISFAALIPILRQPDLNPHPSGHDRFIFIILNLLAVITGIYLLITPSFPNRAKLFLSGAIILLILPLAIPELAAEAILVVPDNNNNNVEKGVKGCFEMVIEGDKLGMLEEEHGAKRLLCRIDFWLYYLAYFCGGTIGLVYSNNLGQIAQSLGLESSTSTLITLYSAFSFFGRLLSAAPEFLRTKLYLARTGWLAVAIVPTTVAFLVLSLIDTEVALQIGTSLIGLSSGFIFAAAVSITSDLFGPNNVGVNHNILITNIPLGSIIYGFASALVYDSNAGKSTVCMGRNCYFATFIMWGGVSVLGLVSTVLLFVRTRHAYNRFEHRRVSLE</sequence>
<keyword evidence="2 6" id="KW-0812">Transmembrane</keyword>
<dbReference type="Pfam" id="PF23262">
    <property type="entry name" value="NFD4_C"/>
    <property type="match status" value="1"/>
</dbReference>
<evidence type="ECO:0000256" key="3">
    <source>
        <dbReference type="ARBA" id="ARBA00022989"/>
    </source>
</evidence>
<evidence type="ECO:0000259" key="8">
    <source>
        <dbReference type="Pfam" id="PF23262"/>
    </source>
</evidence>
<evidence type="ECO:0000256" key="2">
    <source>
        <dbReference type="ARBA" id="ARBA00022692"/>
    </source>
</evidence>
<evidence type="ECO:0000256" key="4">
    <source>
        <dbReference type="ARBA" id="ARBA00023136"/>
    </source>
</evidence>
<feature type="transmembrane region" description="Helical" evidence="6">
    <location>
        <begin position="180"/>
        <end position="199"/>
    </location>
</feature>
<dbReference type="PANTHER" id="PTHR21576:SF7">
    <property type="entry name" value="MAJOR FACILITATOR SUPERFAMILY PROTEIN"/>
    <property type="match status" value="1"/>
</dbReference>
<evidence type="ECO:0000256" key="6">
    <source>
        <dbReference type="SAM" id="Phobius"/>
    </source>
</evidence>
<feature type="domain" description="NFD4 C-terminal" evidence="8">
    <location>
        <begin position="126"/>
        <end position="337"/>
    </location>
</feature>
<evidence type="ECO:0000313" key="10">
    <source>
        <dbReference type="Proteomes" id="UP001206925"/>
    </source>
</evidence>
<keyword evidence="10" id="KW-1185">Reference proteome</keyword>
<feature type="transmembrane region" description="Helical" evidence="6">
    <location>
        <begin position="211"/>
        <end position="229"/>
    </location>
</feature>
<name>A0AAD5GA94_AMBAR</name>
<feature type="transmembrane region" description="Helical" evidence="6">
    <location>
        <begin position="241"/>
        <end position="261"/>
    </location>
</feature>
<dbReference type="GO" id="GO:0016020">
    <property type="term" value="C:membrane"/>
    <property type="evidence" value="ECO:0007669"/>
    <property type="project" value="UniProtKB-SubCell"/>
</dbReference>
<keyword evidence="3 6" id="KW-1133">Transmembrane helix</keyword>
<dbReference type="Gene3D" id="1.20.1250.20">
    <property type="entry name" value="MFS general substrate transporter like domains"/>
    <property type="match status" value="1"/>
</dbReference>
<gene>
    <name evidence="9" type="ORF">M8C21_027095</name>
</gene>
<organism evidence="9 10">
    <name type="scientific">Ambrosia artemisiifolia</name>
    <name type="common">Common ragweed</name>
    <dbReference type="NCBI Taxonomy" id="4212"/>
    <lineage>
        <taxon>Eukaryota</taxon>
        <taxon>Viridiplantae</taxon>
        <taxon>Streptophyta</taxon>
        <taxon>Embryophyta</taxon>
        <taxon>Tracheophyta</taxon>
        <taxon>Spermatophyta</taxon>
        <taxon>Magnoliopsida</taxon>
        <taxon>eudicotyledons</taxon>
        <taxon>Gunneridae</taxon>
        <taxon>Pentapetalae</taxon>
        <taxon>asterids</taxon>
        <taxon>campanulids</taxon>
        <taxon>Asterales</taxon>
        <taxon>Asteraceae</taxon>
        <taxon>Asteroideae</taxon>
        <taxon>Heliantheae alliance</taxon>
        <taxon>Heliantheae</taxon>
        <taxon>Ambrosia</taxon>
    </lineage>
</organism>
<dbReference type="SUPFAM" id="SSF103473">
    <property type="entry name" value="MFS general substrate transporter"/>
    <property type="match status" value="1"/>
</dbReference>
<feature type="non-terminal residue" evidence="9">
    <location>
        <position position="348"/>
    </location>
</feature>
<feature type="transmembrane region" description="Helical" evidence="6">
    <location>
        <begin position="75"/>
        <end position="99"/>
    </location>
</feature>
<dbReference type="EMBL" id="JAMZMK010009558">
    <property type="protein sequence ID" value="KAI7735130.1"/>
    <property type="molecule type" value="Genomic_DNA"/>
</dbReference>
<evidence type="ECO:0000256" key="5">
    <source>
        <dbReference type="ARBA" id="ARBA00044504"/>
    </source>
</evidence>
<dbReference type="InterPro" id="IPR056555">
    <property type="entry name" value="NFD4_C"/>
</dbReference>
<dbReference type="Pfam" id="PF06813">
    <property type="entry name" value="Nodulin-like"/>
    <property type="match status" value="1"/>
</dbReference>
<protein>
    <recommendedName>
        <fullName evidence="11">Nodulin-like domain-containing protein</fullName>
    </recommendedName>
</protein>
<dbReference type="InterPro" id="IPR036259">
    <property type="entry name" value="MFS_trans_sf"/>
</dbReference>
<evidence type="ECO:0000313" key="9">
    <source>
        <dbReference type="EMBL" id="KAI7735130.1"/>
    </source>
</evidence>
<feature type="transmembrane region" description="Helical" evidence="6">
    <location>
        <begin position="312"/>
        <end position="331"/>
    </location>
</feature>
<dbReference type="Proteomes" id="UP001206925">
    <property type="component" value="Unassembled WGS sequence"/>
</dbReference>